<feature type="region of interest" description="Disordered" evidence="1">
    <location>
        <begin position="1"/>
        <end position="55"/>
    </location>
</feature>
<reference evidence="3" key="2">
    <citation type="submission" date="2015-01" db="EMBL/GenBank/DDBJ databases">
        <title>Evolutionary Origins and Diversification of the Mycorrhizal Mutualists.</title>
        <authorList>
            <consortium name="DOE Joint Genome Institute"/>
            <consortium name="Mycorrhizal Genomics Consortium"/>
            <person name="Kohler A."/>
            <person name="Kuo A."/>
            <person name="Nagy L.G."/>
            <person name="Floudas D."/>
            <person name="Copeland A."/>
            <person name="Barry K.W."/>
            <person name="Cichocki N."/>
            <person name="Veneault-Fourrey C."/>
            <person name="LaButti K."/>
            <person name="Lindquist E.A."/>
            <person name="Lipzen A."/>
            <person name="Lundell T."/>
            <person name="Morin E."/>
            <person name="Murat C."/>
            <person name="Riley R."/>
            <person name="Ohm R."/>
            <person name="Sun H."/>
            <person name="Tunlid A."/>
            <person name="Henrissat B."/>
            <person name="Grigoriev I.V."/>
            <person name="Hibbett D.S."/>
            <person name="Martin F."/>
        </authorList>
    </citation>
    <scope>NUCLEOTIDE SEQUENCE [LARGE SCALE GENOMIC DNA]</scope>
    <source>
        <strain evidence="3">Zn</strain>
    </source>
</reference>
<feature type="compositionally biased region" description="Basic and acidic residues" evidence="1">
    <location>
        <begin position="266"/>
        <end position="277"/>
    </location>
</feature>
<feature type="compositionally biased region" description="Basic and acidic residues" evidence="1">
    <location>
        <begin position="33"/>
        <end position="49"/>
    </location>
</feature>
<keyword evidence="3" id="KW-1185">Reference proteome</keyword>
<accession>A0A0C3HA60</accession>
<proteinExistence type="predicted"/>
<dbReference type="InParanoid" id="A0A0C3HA60"/>
<evidence type="ECO:0000313" key="2">
    <source>
        <dbReference type="EMBL" id="KIN05121.1"/>
    </source>
</evidence>
<name>A0A0C3HA60_OIDMZ</name>
<protein>
    <submittedName>
        <fullName evidence="2">Uncharacterized protein</fullName>
    </submittedName>
</protein>
<dbReference type="HOGENOM" id="CLU_683327_0_0_1"/>
<evidence type="ECO:0000313" key="3">
    <source>
        <dbReference type="Proteomes" id="UP000054321"/>
    </source>
</evidence>
<feature type="region of interest" description="Disordered" evidence="1">
    <location>
        <begin position="195"/>
        <end position="377"/>
    </location>
</feature>
<gene>
    <name evidence="2" type="ORF">OIDMADRAFT_50945</name>
</gene>
<feature type="compositionally biased region" description="Acidic residues" evidence="1">
    <location>
        <begin position="207"/>
        <end position="234"/>
    </location>
</feature>
<feature type="region of interest" description="Disordered" evidence="1">
    <location>
        <begin position="398"/>
        <end position="436"/>
    </location>
</feature>
<sequence>MGKRGPTLSEKEAHEVAIRKAEKKAKKAAQRAIAREAKAKGISPKEPEGWSKGVQKGEYGQDIFDGKVHAKWPALFKKHLGYLEAHIKALDRVMQDMKSEMDRMTGEQRRQFELNENSRWRTMCGLIDRARETLVAARFASRTIIPPSWQKDKSGLGVKGLKFEPLLPNLQAKAEAEGIFWNDNKLDRLWGVPMKQKAEASGPSADSESEDDDEDEDSDSDDSEPSSSEEDVEEGEPKDVESNPYFVIDTEPTPVNINGLTPKKSKKEEKSKKEKGADPSSADPTPAKKSKKRSSEEETEEPSSAKKSKSATVDPSSFDFTAVEAQLHAEVEAGLKAKQKEEQERTAMEDEQKQKGGKIKLTRKEKSKRKRESDGIQAIIDSFKKKQRLEFGYVEKATEAAAATSGEAGVKDGRKSKKRKAEKYGDEGKSKKLRAE</sequence>
<feature type="compositionally biased region" description="Basic and acidic residues" evidence="1">
    <location>
        <begin position="422"/>
        <end position="436"/>
    </location>
</feature>
<dbReference type="Proteomes" id="UP000054321">
    <property type="component" value="Unassembled WGS sequence"/>
</dbReference>
<dbReference type="EMBL" id="KN832872">
    <property type="protein sequence ID" value="KIN05121.1"/>
    <property type="molecule type" value="Genomic_DNA"/>
</dbReference>
<feature type="compositionally biased region" description="Basic and acidic residues" evidence="1">
    <location>
        <begin position="327"/>
        <end position="354"/>
    </location>
</feature>
<feature type="compositionally biased region" description="Low complexity" evidence="1">
    <location>
        <begin position="399"/>
        <end position="408"/>
    </location>
</feature>
<reference evidence="2 3" key="1">
    <citation type="submission" date="2014-04" db="EMBL/GenBank/DDBJ databases">
        <authorList>
            <consortium name="DOE Joint Genome Institute"/>
            <person name="Kuo A."/>
            <person name="Martino E."/>
            <person name="Perotto S."/>
            <person name="Kohler A."/>
            <person name="Nagy L.G."/>
            <person name="Floudas D."/>
            <person name="Copeland A."/>
            <person name="Barry K.W."/>
            <person name="Cichocki N."/>
            <person name="Veneault-Fourrey C."/>
            <person name="LaButti K."/>
            <person name="Lindquist E.A."/>
            <person name="Lipzen A."/>
            <person name="Lundell T."/>
            <person name="Morin E."/>
            <person name="Murat C."/>
            <person name="Sun H."/>
            <person name="Tunlid A."/>
            <person name="Henrissat B."/>
            <person name="Grigoriev I.V."/>
            <person name="Hibbett D.S."/>
            <person name="Martin F."/>
            <person name="Nordberg H.P."/>
            <person name="Cantor M.N."/>
            <person name="Hua S.X."/>
        </authorList>
    </citation>
    <scope>NUCLEOTIDE SEQUENCE [LARGE SCALE GENOMIC DNA]</scope>
    <source>
        <strain evidence="2 3">Zn</strain>
    </source>
</reference>
<feature type="compositionally biased region" description="Basic residues" evidence="1">
    <location>
        <begin position="355"/>
        <end position="370"/>
    </location>
</feature>
<dbReference type="OrthoDB" id="5422861at2759"/>
<evidence type="ECO:0000256" key="1">
    <source>
        <dbReference type="SAM" id="MobiDB-lite"/>
    </source>
</evidence>
<organism evidence="2 3">
    <name type="scientific">Oidiodendron maius (strain Zn)</name>
    <dbReference type="NCBI Taxonomy" id="913774"/>
    <lineage>
        <taxon>Eukaryota</taxon>
        <taxon>Fungi</taxon>
        <taxon>Dikarya</taxon>
        <taxon>Ascomycota</taxon>
        <taxon>Pezizomycotina</taxon>
        <taxon>Leotiomycetes</taxon>
        <taxon>Leotiomycetes incertae sedis</taxon>
        <taxon>Myxotrichaceae</taxon>
        <taxon>Oidiodendron</taxon>
    </lineage>
</organism>
<dbReference type="AlphaFoldDB" id="A0A0C3HA60"/>
<feature type="compositionally biased region" description="Basic and acidic residues" evidence="1">
    <location>
        <begin position="9"/>
        <end position="20"/>
    </location>
</feature>